<evidence type="ECO:0000256" key="4">
    <source>
        <dbReference type="ARBA" id="ARBA00022827"/>
    </source>
</evidence>
<evidence type="ECO:0000259" key="9">
    <source>
        <dbReference type="Pfam" id="PF02771"/>
    </source>
</evidence>
<feature type="domain" description="Acyl-CoA dehydrogenase/oxidase N-terminal" evidence="9">
    <location>
        <begin position="48"/>
        <end position="132"/>
    </location>
</feature>
<dbReference type="GO" id="GO:0016627">
    <property type="term" value="F:oxidoreductase activity, acting on the CH-CH group of donors"/>
    <property type="evidence" value="ECO:0007669"/>
    <property type="project" value="InterPro"/>
</dbReference>
<evidence type="ECO:0000256" key="6">
    <source>
        <dbReference type="RuleBase" id="RU362125"/>
    </source>
</evidence>
<organism evidence="10 11">
    <name type="scientific">Candidatus Neomicrothrix subdominans</name>
    <dbReference type="NCBI Taxonomy" id="2954438"/>
    <lineage>
        <taxon>Bacteria</taxon>
        <taxon>Bacillati</taxon>
        <taxon>Actinomycetota</taxon>
        <taxon>Acidimicrobiia</taxon>
        <taxon>Acidimicrobiales</taxon>
        <taxon>Microthrixaceae</taxon>
        <taxon>Candidatus Neomicrothrix</taxon>
    </lineage>
</organism>
<proteinExistence type="inferred from homology"/>
<dbReference type="GO" id="GO:0050660">
    <property type="term" value="F:flavin adenine dinucleotide binding"/>
    <property type="evidence" value="ECO:0007669"/>
    <property type="project" value="InterPro"/>
</dbReference>
<dbReference type="Gene3D" id="2.40.110.10">
    <property type="entry name" value="Butyryl-CoA Dehydrogenase, subunit A, domain 2"/>
    <property type="match status" value="1"/>
</dbReference>
<dbReference type="PANTHER" id="PTHR43292">
    <property type="entry name" value="ACYL-COA DEHYDROGENASE"/>
    <property type="match status" value="1"/>
</dbReference>
<keyword evidence="5 6" id="KW-0560">Oxidoreductase</keyword>
<dbReference type="InterPro" id="IPR046373">
    <property type="entry name" value="Acyl-CoA_Oxase/DH_mid-dom_sf"/>
</dbReference>
<dbReference type="Gene3D" id="1.10.540.10">
    <property type="entry name" value="Acyl-CoA dehydrogenase/oxidase, N-terminal domain"/>
    <property type="match status" value="1"/>
</dbReference>
<dbReference type="InterPro" id="IPR036250">
    <property type="entry name" value="AcylCo_DH-like_C"/>
</dbReference>
<feature type="domain" description="Acyl-CoA dehydrogenase/oxidase C-terminal" evidence="7">
    <location>
        <begin position="245"/>
        <end position="391"/>
    </location>
</feature>
<dbReference type="FunFam" id="2.40.110.10:FF:000011">
    <property type="entry name" value="Acyl-CoA dehydrogenase FadE34"/>
    <property type="match status" value="1"/>
</dbReference>
<dbReference type="Gene3D" id="1.20.140.10">
    <property type="entry name" value="Butyryl-CoA Dehydrogenase, subunit A, domain 3"/>
    <property type="match status" value="1"/>
</dbReference>
<comment type="caution">
    <text evidence="10">The sequence shown here is derived from an EMBL/GenBank/DDBJ whole genome shotgun (WGS) entry which is preliminary data.</text>
</comment>
<dbReference type="Pfam" id="PF02771">
    <property type="entry name" value="Acyl-CoA_dh_N"/>
    <property type="match status" value="1"/>
</dbReference>
<evidence type="ECO:0000256" key="1">
    <source>
        <dbReference type="ARBA" id="ARBA00001974"/>
    </source>
</evidence>
<dbReference type="SUPFAM" id="SSF47203">
    <property type="entry name" value="Acyl-CoA dehydrogenase C-terminal domain-like"/>
    <property type="match status" value="1"/>
</dbReference>
<reference evidence="10 11" key="1">
    <citation type="submission" date="2020-10" db="EMBL/GenBank/DDBJ databases">
        <title>Connecting structure to function with the recovery of over 1000 high-quality activated sludge metagenome-assembled genomes encoding full-length rRNA genes using long-read sequencing.</title>
        <authorList>
            <person name="Singleton C.M."/>
            <person name="Petriglieri F."/>
            <person name="Kristensen J.M."/>
            <person name="Kirkegaard R.H."/>
            <person name="Michaelsen T.Y."/>
            <person name="Andersen M.H."/>
            <person name="Karst S.M."/>
            <person name="Dueholm M.S."/>
            <person name="Nielsen P.H."/>
            <person name="Albertsen M."/>
        </authorList>
    </citation>
    <scope>NUCLEOTIDE SEQUENCE [LARGE SCALE GENOMIC DNA]</scope>
    <source>
        <strain evidence="10">Lyne_18-Q3-R50-59_MAXAC.006</strain>
    </source>
</reference>
<evidence type="ECO:0000259" key="7">
    <source>
        <dbReference type="Pfam" id="PF00441"/>
    </source>
</evidence>
<dbReference type="Pfam" id="PF02770">
    <property type="entry name" value="Acyl-CoA_dh_M"/>
    <property type="match status" value="1"/>
</dbReference>
<evidence type="ECO:0000313" key="10">
    <source>
        <dbReference type="EMBL" id="MBK9295516.1"/>
    </source>
</evidence>
<dbReference type="Proteomes" id="UP000727993">
    <property type="component" value="Unassembled WGS sequence"/>
</dbReference>
<dbReference type="Pfam" id="PF00441">
    <property type="entry name" value="Acyl-CoA_dh_1"/>
    <property type="match status" value="1"/>
</dbReference>
<evidence type="ECO:0000256" key="5">
    <source>
        <dbReference type="ARBA" id="ARBA00023002"/>
    </source>
</evidence>
<protein>
    <submittedName>
        <fullName evidence="10">Acyl-CoA dehydrogenase family protein</fullName>
    </submittedName>
</protein>
<comment type="similarity">
    <text evidence="2 6">Belongs to the acyl-CoA dehydrogenase family.</text>
</comment>
<dbReference type="InterPro" id="IPR009100">
    <property type="entry name" value="AcylCoA_DH/oxidase_NM_dom_sf"/>
</dbReference>
<dbReference type="PANTHER" id="PTHR43292:SF4">
    <property type="entry name" value="ACYL-COA DEHYDROGENASE FADE34"/>
    <property type="match status" value="1"/>
</dbReference>
<evidence type="ECO:0000259" key="8">
    <source>
        <dbReference type="Pfam" id="PF02770"/>
    </source>
</evidence>
<keyword evidence="4 6" id="KW-0274">FAD</keyword>
<dbReference type="SUPFAM" id="SSF56645">
    <property type="entry name" value="Acyl-CoA dehydrogenase NM domain-like"/>
    <property type="match status" value="1"/>
</dbReference>
<dbReference type="InterPro" id="IPR013786">
    <property type="entry name" value="AcylCoA_DH/ox_N"/>
</dbReference>
<dbReference type="InterPro" id="IPR009075">
    <property type="entry name" value="AcylCo_DH/oxidase_C"/>
</dbReference>
<dbReference type="GO" id="GO:0005886">
    <property type="term" value="C:plasma membrane"/>
    <property type="evidence" value="ECO:0007669"/>
    <property type="project" value="TreeGrafter"/>
</dbReference>
<evidence type="ECO:0000256" key="3">
    <source>
        <dbReference type="ARBA" id="ARBA00022630"/>
    </source>
</evidence>
<keyword evidence="3 6" id="KW-0285">Flavoprotein</keyword>
<dbReference type="InterPro" id="IPR006091">
    <property type="entry name" value="Acyl-CoA_Oxase/DH_mid-dom"/>
</dbReference>
<dbReference type="InterPro" id="IPR052161">
    <property type="entry name" value="Mycobact_Acyl-CoA_DH"/>
</dbReference>
<evidence type="ECO:0000256" key="2">
    <source>
        <dbReference type="ARBA" id="ARBA00009347"/>
    </source>
</evidence>
<evidence type="ECO:0000313" key="11">
    <source>
        <dbReference type="Proteomes" id="UP000727993"/>
    </source>
</evidence>
<name>A0A936N9E3_9ACTN</name>
<dbReference type="EMBL" id="JADJZA010000001">
    <property type="protein sequence ID" value="MBK9295516.1"/>
    <property type="molecule type" value="Genomic_DNA"/>
</dbReference>
<accession>A0A936N9E3</accession>
<gene>
    <name evidence="10" type="ORF">IPN02_01295</name>
</gene>
<dbReference type="AlphaFoldDB" id="A0A936N9E3"/>
<sequence>MDFEDSPAEAAARTEVRAFLDQHAELKRGDDRDWSRWGATTDDARATEYRRRCRDWQATLYDNGWAGITWPEEWGGRGGTRTEQIIFGQEAARYDVTSGFIGAAQSLVGPTLIKWGTDEQKERYVRPLLRGDEVWCQLFSEPGAGSDLSNLAARAVPAYDPADGWVVDGQKVWTSSAQHADFGILLARTDPDAPKHRGISFFIVDMATPGIDIRPLIQAQGVAHFNEVFLDAVRVPAKGLVGEVGNGWKVARTTLGNESQMISGGGQANTFPNVLATARRLGRTDDPVVRQELARVWGNEAILKYLQLRLQSAITHERWGDMLHGSLLKNAFTRALAHRTTLAVDLEGAEGMLWDDAEGNGFWQYQCLNQFAARIGGGTEEVHRNNLSEQALGLPREQRSDLDVPWSQTTRS</sequence>
<comment type="cofactor">
    <cofactor evidence="1 6">
        <name>FAD</name>
        <dbReference type="ChEBI" id="CHEBI:57692"/>
    </cofactor>
</comment>
<feature type="domain" description="Acyl-CoA oxidase/dehydrogenase middle" evidence="8">
    <location>
        <begin position="136"/>
        <end position="231"/>
    </location>
</feature>
<dbReference type="InterPro" id="IPR037069">
    <property type="entry name" value="AcylCoA_DH/ox_N_sf"/>
</dbReference>